<dbReference type="InterPro" id="IPR020100">
    <property type="entry name" value="Glc-repressible_Grg1"/>
</dbReference>
<protein>
    <submittedName>
        <fullName evidence="2">Glucose-repressible protein</fullName>
    </submittedName>
</protein>
<evidence type="ECO:0000256" key="1">
    <source>
        <dbReference type="SAM" id="MobiDB-lite"/>
    </source>
</evidence>
<gene>
    <name evidence="2" type="primary">GRG-1_2</name>
    <name evidence="2" type="ORF">IMSHALPRED_008925</name>
</gene>
<reference evidence="2" key="1">
    <citation type="submission" date="2021-03" db="EMBL/GenBank/DDBJ databases">
        <authorList>
            <person name="Tagirdzhanova G."/>
        </authorList>
    </citation>
    <scope>NUCLEOTIDE SEQUENCE</scope>
</reference>
<accession>A0A8H3FWZ3</accession>
<feature type="compositionally biased region" description="Polar residues" evidence="1">
    <location>
        <begin position="1"/>
        <end position="25"/>
    </location>
</feature>
<feature type="compositionally biased region" description="Basic and acidic residues" evidence="1">
    <location>
        <begin position="49"/>
        <end position="63"/>
    </location>
</feature>
<evidence type="ECO:0000313" key="3">
    <source>
        <dbReference type="Proteomes" id="UP000664534"/>
    </source>
</evidence>
<dbReference type="Proteomes" id="UP000664534">
    <property type="component" value="Unassembled WGS sequence"/>
</dbReference>
<proteinExistence type="predicted"/>
<organism evidence="2 3">
    <name type="scientific">Imshaugia aleurites</name>
    <dbReference type="NCBI Taxonomy" id="172621"/>
    <lineage>
        <taxon>Eukaryota</taxon>
        <taxon>Fungi</taxon>
        <taxon>Dikarya</taxon>
        <taxon>Ascomycota</taxon>
        <taxon>Pezizomycotina</taxon>
        <taxon>Lecanoromycetes</taxon>
        <taxon>OSLEUM clade</taxon>
        <taxon>Lecanoromycetidae</taxon>
        <taxon>Lecanorales</taxon>
        <taxon>Lecanorineae</taxon>
        <taxon>Parmeliaceae</taxon>
        <taxon>Imshaugia</taxon>
    </lineage>
</organism>
<evidence type="ECO:0000313" key="2">
    <source>
        <dbReference type="EMBL" id="CAF9932577.1"/>
    </source>
</evidence>
<sequence length="69" mass="7221">MEAVKNTVNQASESVQGAMSGASKQGNEEIAKGHTNAGATTRLTAAKDAVSDKVDEKKHDTKSDVYANK</sequence>
<keyword evidence="3" id="KW-1185">Reference proteome</keyword>
<dbReference type="Pfam" id="PF11034">
    <property type="entry name" value="Grg1"/>
    <property type="match status" value="1"/>
</dbReference>
<feature type="region of interest" description="Disordered" evidence="1">
    <location>
        <begin position="1"/>
        <end position="69"/>
    </location>
</feature>
<dbReference type="AlphaFoldDB" id="A0A8H3FWZ3"/>
<dbReference type="PANTHER" id="PTHR38789:SF1">
    <property type="entry name" value="GLUCOSE-REPRESSIBLE GENE PROTEIN-RELATED"/>
    <property type="match status" value="1"/>
</dbReference>
<dbReference type="PANTHER" id="PTHR38789">
    <property type="entry name" value="REPRESSIBLE PROTEIN GRG1, PUTATIVE (AFU_ORTHOLOGUE AFUA_5G14210)-RELATED"/>
    <property type="match status" value="1"/>
</dbReference>
<dbReference type="EMBL" id="CAJPDT010000066">
    <property type="protein sequence ID" value="CAF9932577.1"/>
    <property type="molecule type" value="Genomic_DNA"/>
</dbReference>
<dbReference type="OrthoDB" id="10039103at2759"/>
<name>A0A8H3FWZ3_9LECA</name>
<comment type="caution">
    <text evidence="2">The sequence shown here is derived from an EMBL/GenBank/DDBJ whole genome shotgun (WGS) entry which is preliminary data.</text>
</comment>